<feature type="transmembrane region" description="Helical" evidence="5">
    <location>
        <begin position="215"/>
        <end position="237"/>
    </location>
</feature>
<evidence type="ECO:0000256" key="3">
    <source>
        <dbReference type="ARBA" id="ARBA00023004"/>
    </source>
</evidence>
<keyword evidence="1" id="KW-0349">Heme</keyword>
<dbReference type="PRINTS" id="PR00463">
    <property type="entry name" value="EP450I"/>
</dbReference>
<evidence type="ECO:0000256" key="2">
    <source>
        <dbReference type="ARBA" id="ARBA00022723"/>
    </source>
</evidence>
<organism evidence="6 7">
    <name type="scientific">Xylaria arbuscula</name>
    <dbReference type="NCBI Taxonomy" id="114810"/>
    <lineage>
        <taxon>Eukaryota</taxon>
        <taxon>Fungi</taxon>
        <taxon>Dikarya</taxon>
        <taxon>Ascomycota</taxon>
        <taxon>Pezizomycotina</taxon>
        <taxon>Sordariomycetes</taxon>
        <taxon>Xylariomycetidae</taxon>
        <taxon>Xylariales</taxon>
        <taxon>Xylariaceae</taxon>
        <taxon>Xylaria</taxon>
    </lineage>
</organism>
<dbReference type="PANTHER" id="PTHR24305:SF226">
    <property type="entry name" value="CYTOCHROME P450 MONOOXYGENASE"/>
    <property type="match status" value="1"/>
</dbReference>
<dbReference type="Proteomes" id="UP001148614">
    <property type="component" value="Unassembled WGS sequence"/>
</dbReference>
<dbReference type="GO" id="GO:0020037">
    <property type="term" value="F:heme binding"/>
    <property type="evidence" value="ECO:0007669"/>
    <property type="project" value="InterPro"/>
</dbReference>
<keyword evidence="7" id="KW-1185">Reference proteome</keyword>
<keyword evidence="2" id="KW-0479">Metal-binding</keyword>
<dbReference type="GO" id="GO:0004497">
    <property type="term" value="F:monooxygenase activity"/>
    <property type="evidence" value="ECO:0007669"/>
    <property type="project" value="InterPro"/>
</dbReference>
<dbReference type="Pfam" id="PF00067">
    <property type="entry name" value="p450"/>
    <property type="match status" value="1"/>
</dbReference>
<dbReference type="InterPro" id="IPR002401">
    <property type="entry name" value="Cyt_P450_E_grp-I"/>
</dbReference>
<evidence type="ECO:0000256" key="1">
    <source>
        <dbReference type="ARBA" id="ARBA00022617"/>
    </source>
</evidence>
<dbReference type="InterPro" id="IPR050121">
    <property type="entry name" value="Cytochrome_P450_monoxygenase"/>
</dbReference>
<accession>A0A9W8NKW4</accession>
<evidence type="ECO:0000256" key="4">
    <source>
        <dbReference type="SAM" id="MobiDB-lite"/>
    </source>
</evidence>
<evidence type="ECO:0000313" key="6">
    <source>
        <dbReference type="EMBL" id="KAJ3578571.1"/>
    </source>
</evidence>
<dbReference type="EMBL" id="JANPWZ010000197">
    <property type="protein sequence ID" value="KAJ3578571.1"/>
    <property type="molecule type" value="Genomic_DNA"/>
</dbReference>
<gene>
    <name evidence="6" type="ORF">NPX13_g1998</name>
</gene>
<dbReference type="VEuPathDB" id="FungiDB:F4678DRAFT_434208"/>
<dbReference type="InterPro" id="IPR036396">
    <property type="entry name" value="Cyt_P450_sf"/>
</dbReference>
<keyword evidence="3" id="KW-0408">Iron</keyword>
<protein>
    <recommendedName>
        <fullName evidence="8">Cytochrome P450</fullName>
    </recommendedName>
</protein>
<dbReference type="GO" id="GO:0005506">
    <property type="term" value="F:iron ion binding"/>
    <property type="evidence" value="ECO:0007669"/>
    <property type="project" value="InterPro"/>
</dbReference>
<keyword evidence="5" id="KW-0472">Membrane</keyword>
<dbReference type="AlphaFoldDB" id="A0A9W8NKW4"/>
<evidence type="ECO:0008006" key="8">
    <source>
        <dbReference type="Google" id="ProtNLM"/>
    </source>
</evidence>
<dbReference type="SUPFAM" id="SSF48264">
    <property type="entry name" value="Cytochrome P450"/>
    <property type="match status" value="1"/>
</dbReference>
<proteinExistence type="predicted"/>
<name>A0A9W8NKW4_9PEZI</name>
<feature type="region of interest" description="Disordered" evidence="4">
    <location>
        <begin position="1"/>
        <end position="20"/>
    </location>
</feature>
<evidence type="ECO:0000256" key="5">
    <source>
        <dbReference type="SAM" id="Phobius"/>
    </source>
</evidence>
<dbReference type="InterPro" id="IPR001128">
    <property type="entry name" value="Cyt_P450"/>
</dbReference>
<dbReference type="Gene3D" id="1.10.630.10">
    <property type="entry name" value="Cytochrome P450"/>
    <property type="match status" value="1"/>
</dbReference>
<evidence type="ECO:0000313" key="7">
    <source>
        <dbReference type="Proteomes" id="UP001148614"/>
    </source>
</evidence>
<sequence length="354" mass="39904">MIRARDTTSTESSCIQHRHGSACPTVTKGEAYRSSQLRAKYPSIINVIDRDQHRRKRKYIGPVLSALSMRSFEPVMGEQINVFLKALLDSARGGYTLNMTERCQRLGLDIIGLLSFGYEFNTQTQESFRFLPGIIDAMSWRISIYMQIPLFKFMETPLLWLGKKQVIRCGDTITSIIKARTAKPKDAHHDLYSMVADLIGKEQDGLYRGELWPEAILFIIAGGTTTATAMSAMFFYLAQNPTAYATLASEIRSTFASADEICSGPQLTGCKYLRACIDETLRMAPPSLTILWREAEADRKEPFIVDGHVIPRGTQVGISLYSLLHNPEYFPDPFTFSPERWLDEQDDEGPTSVM</sequence>
<reference evidence="6" key="1">
    <citation type="submission" date="2022-07" db="EMBL/GenBank/DDBJ databases">
        <title>Genome Sequence of Xylaria arbuscula.</title>
        <authorList>
            <person name="Buettner E."/>
        </authorList>
    </citation>
    <scope>NUCLEOTIDE SEQUENCE</scope>
    <source>
        <strain evidence="6">VT107</strain>
    </source>
</reference>
<dbReference type="PANTHER" id="PTHR24305">
    <property type="entry name" value="CYTOCHROME P450"/>
    <property type="match status" value="1"/>
</dbReference>
<comment type="caution">
    <text evidence="6">The sequence shown here is derived from an EMBL/GenBank/DDBJ whole genome shotgun (WGS) entry which is preliminary data.</text>
</comment>
<dbReference type="GO" id="GO:0016705">
    <property type="term" value="F:oxidoreductase activity, acting on paired donors, with incorporation or reduction of molecular oxygen"/>
    <property type="evidence" value="ECO:0007669"/>
    <property type="project" value="InterPro"/>
</dbReference>
<keyword evidence="5" id="KW-1133">Transmembrane helix</keyword>
<keyword evidence="5" id="KW-0812">Transmembrane</keyword>